<dbReference type="Gene3D" id="3.50.50.60">
    <property type="entry name" value="FAD/NAD(P)-binding domain"/>
    <property type="match status" value="1"/>
</dbReference>
<dbReference type="STRING" id="1430326.B8W66_09895"/>
<comment type="similarity">
    <text evidence="1">Belongs to the GMC oxidoreductase family.</text>
</comment>
<dbReference type="GO" id="GO:0050660">
    <property type="term" value="F:flavin adenine dinucleotide binding"/>
    <property type="evidence" value="ECO:0007669"/>
    <property type="project" value="InterPro"/>
</dbReference>
<protein>
    <submittedName>
        <fullName evidence="2">Uncharacterized protein</fullName>
    </submittedName>
</protein>
<dbReference type="GO" id="GO:0016491">
    <property type="term" value="F:oxidoreductase activity"/>
    <property type="evidence" value="ECO:0007669"/>
    <property type="project" value="TreeGrafter"/>
</dbReference>
<dbReference type="AlphaFoldDB" id="A0A1X2LVD9"/>
<proteinExistence type="inferred from homology"/>
<organism evidence="2 3">
    <name type="scientific">Mycobacterium decipiens</name>
    <dbReference type="NCBI Taxonomy" id="1430326"/>
    <lineage>
        <taxon>Bacteria</taxon>
        <taxon>Bacillati</taxon>
        <taxon>Actinomycetota</taxon>
        <taxon>Actinomycetes</taxon>
        <taxon>Mycobacteriales</taxon>
        <taxon>Mycobacteriaceae</taxon>
        <taxon>Mycobacterium</taxon>
    </lineage>
</organism>
<dbReference type="EMBL" id="NCXP01000009">
    <property type="protein sequence ID" value="OSC41057.1"/>
    <property type="molecule type" value="Genomic_DNA"/>
</dbReference>
<dbReference type="SUPFAM" id="SSF51905">
    <property type="entry name" value="FAD/NAD(P)-binding domain"/>
    <property type="match status" value="1"/>
</dbReference>
<dbReference type="InterPro" id="IPR012132">
    <property type="entry name" value="GMC_OxRdtase"/>
</dbReference>
<dbReference type="PANTHER" id="PTHR11552:SF147">
    <property type="entry name" value="CHOLINE DEHYDROGENASE, MITOCHONDRIAL"/>
    <property type="match status" value="1"/>
</dbReference>
<evidence type="ECO:0000313" key="3">
    <source>
        <dbReference type="Proteomes" id="UP000193247"/>
    </source>
</evidence>
<sequence length="105" mass="11157">MLTSNVGEAYGFVGSRPELELPDLELIFAPPTALRRALPVDTPGHGVVFGLILLARKPRPDHAAVLRGVDRLRVADASVVPRAVRGHTHAPSVQIGEKAAALIRA</sequence>
<dbReference type="PANTHER" id="PTHR11552">
    <property type="entry name" value="GLUCOSE-METHANOL-CHOLINE GMC OXIDOREDUCTASE"/>
    <property type="match status" value="1"/>
</dbReference>
<dbReference type="Proteomes" id="UP000193247">
    <property type="component" value="Unassembled WGS sequence"/>
</dbReference>
<gene>
    <name evidence="2" type="ORF">B8W66_09895</name>
</gene>
<name>A0A1X2LVD9_9MYCO</name>
<dbReference type="InterPro" id="IPR036188">
    <property type="entry name" value="FAD/NAD-bd_sf"/>
</dbReference>
<dbReference type="OrthoDB" id="8454684at2"/>
<comment type="caution">
    <text evidence="2">The sequence shown here is derived from an EMBL/GenBank/DDBJ whole genome shotgun (WGS) entry which is preliminary data.</text>
</comment>
<evidence type="ECO:0000313" key="2">
    <source>
        <dbReference type="EMBL" id="OSC41057.1"/>
    </source>
</evidence>
<keyword evidence="3" id="KW-1185">Reference proteome</keyword>
<accession>A0A1X2LVD9</accession>
<reference evidence="2 3" key="1">
    <citation type="submission" date="2017-04" db="EMBL/GenBank/DDBJ databases">
        <title>The new phylogeny of genus Mycobacterium.</title>
        <authorList>
            <person name="Tortoli E."/>
            <person name="Trovato A."/>
            <person name="Cirillo D.M."/>
        </authorList>
    </citation>
    <scope>NUCLEOTIDE SEQUENCE [LARGE SCALE GENOMIC DNA]</scope>
    <source>
        <strain evidence="2 3">TBL 1200985</strain>
    </source>
</reference>
<evidence type="ECO:0000256" key="1">
    <source>
        <dbReference type="ARBA" id="ARBA00010790"/>
    </source>
</evidence>